<proteinExistence type="inferred from homology"/>
<dbReference type="EMBL" id="CAXLJM020000072">
    <property type="protein sequence ID" value="CAL8127192.1"/>
    <property type="molecule type" value="Genomic_DNA"/>
</dbReference>
<comment type="caution">
    <text evidence="7">The sequence shown here is derived from an EMBL/GenBank/DDBJ whole genome shotgun (WGS) entry which is preliminary data.</text>
</comment>
<dbReference type="InterPro" id="IPR006602">
    <property type="entry name" value="DM10_dom"/>
</dbReference>
<evidence type="ECO:0000256" key="1">
    <source>
        <dbReference type="ARBA" id="ARBA00004430"/>
    </source>
</evidence>
<dbReference type="PROSITE" id="PS51336">
    <property type="entry name" value="DM10"/>
    <property type="match status" value="1"/>
</dbReference>
<dbReference type="PROSITE" id="PS51374">
    <property type="entry name" value="NDPK_LIKE"/>
    <property type="match status" value="1"/>
</dbReference>
<sequence length="401" mass="46301">MSCFKQCPGGNKFPNLSDVPVVNPCEGFGYRAPFRREVPFKLVFVTQWYNEKVEIEKRLLLSYYHFDGTIEMKDLDRQMPFLKRIKLENIKLQDLFVGNKLYILGRHLVILDYGDGITREYCTPLCERAFLLVRPEAVANLPCIIQRLEKCFRIVYAKMARMTKEMAYELSKPDEGEEFHLKSIHSLSGKVVVAFFLMTEKAMEKLKNLVGEDLDPQECLLKNHQCLRALYGHDKMMNGFYYSDTPECVIKVDRRAGIILGDIVASGFEITGLGVFWLNKKEAEEFYEIYKRIYVESEYWEMVDELSIGPCMAVELALKNDQQSDPVDYFRQCTGPPDPDLARKVRPQTLRARHGLTKAQNAIHCTDLPEDAIPEIEYFLVILDRRAHGIKNVTGNMNSTC</sequence>
<organism evidence="7 8">
    <name type="scientific">Orchesella dallaii</name>
    <dbReference type="NCBI Taxonomy" id="48710"/>
    <lineage>
        <taxon>Eukaryota</taxon>
        <taxon>Metazoa</taxon>
        <taxon>Ecdysozoa</taxon>
        <taxon>Arthropoda</taxon>
        <taxon>Hexapoda</taxon>
        <taxon>Collembola</taxon>
        <taxon>Entomobryomorpha</taxon>
        <taxon>Entomobryoidea</taxon>
        <taxon>Orchesellidae</taxon>
        <taxon>Orchesellinae</taxon>
        <taxon>Orchesella</taxon>
    </lineage>
</organism>
<comment type="caution">
    <text evidence="5">Lacks conserved residue(s) required for the propagation of feature annotation.</text>
</comment>
<dbReference type="InterPro" id="IPR036850">
    <property type="entry name" value="NDK-like_dom_sf"/>
</dbReference>
<evidence type="ECO:0000313" key="8">
    <source>
        <dbReference type="Proteomes" id="UP001642540"/>
    </source>
</evidence>
<evidence type="ECO:0000256" key="5">
    <source>
        <dbReference type="PROSITE-ProRule" id="PRU00706"/>
    </source>
</evidence>
<gene>
    <name evidence="7" type="ORF">ODALV1_LOCUS21733</name>
</gene>
<dbReference type="Proteomes" id="UP001642540">
    <property type="component" value="Unassembled WGS sequence"/>
</dbReference>
<name>A0ABP1RFA4_9HEXA</name>
<dbReference type="SMART" id="SM00562">
    <property type="entry name" value="NDK"/>
    <property type="match status" value="1"/>
</dbReference>
<keyword evidence="4" id="KW-0966">Cell projection</keyword>
<comment type="similarity">
    <text evidence="5">Belongs to the NDK family.</text>
</comment>
<dbReference type="PANTHER" id="PTHR43109:SF2">
    <property type="entry name" value="NUCLEOSIDE DIPHOSPHATE KINASE 7"/>
    <property type="match status" value="1"/>
</dbReference>
<protein>
    <recommendedName>
        <fullName evidence="6">DM10 domain-containing protein</fullName>
    </recommendedName>
</protein>
<dbReference type="SUPFAM" id="SSF54919">
    <property type="entry name" value="Nucleoside diphosphate kinase, NDK"/>
    <property type="match status" value="2"/>
</dbReference>
<dbReference type="Gene3D" id="2.30.29.170">
    <property type="match status" value="1"/>
</dbReference>
<accession>A0ABP1RFA4</accession>
<dbReference type="PANTHER" id="PTHR43109">
    <property type="entry name" value="NUCLEOSIDE DIPHOSPHATE KINASE 7"/>
    <property type="match status" value="1"/>
</dbReference>
<evidence type="ECO:0000256" key="2">
    <source>
        <dbReference type="ARBA" id="ARBA00022490"/>
    </source>
</evidence>
<evidence type="ECO:0000259" key="6">
    <source>
        <dbReference type="PROSITE" id="PS51336"/>
    </source>
</evidence>
<feature type="domain" description="DM10" evidence="6">
    <location>
        <begin position="38"/>
        <end position="126"/>
    </location>
</feature>
<comment type="subcellular location">
    <subcellularLocation>
        <location evidence="1">Cytoplasm</location>
        <location evidence="1">Cytoskeleton</location>
        <location evidence="1">Cilium axoneme</location>
    </subcellularLocation>
</comment>
<keyword evidence="2" id="KW-0963">Cytoplasm</keyword>
<dbReference type="InterPro" id="IPR034907">
    <property type="entry name" value="NDK-like_dom"/>
</dbReference>
<dbReference type="SMART" id="SM00676">
    <property type="entry name" value="DM10"/>
    <property type="match status" value="1"/>
</dbReference>
<keyword evidence="8" id="KW-1185">Reference proteome</keyword>
<dbReference type="Pfam" id="PF00334">
    <property type="entry name" value="NDK"/>
    <property type="match status" value="2"/>
</dbReference>
<reference evidence="7 8" key="1">
    <citation type="submission" date="2024-08" db="EMBL/GenBank/DDBJ databases">
        <authorList>
            <person name="Cucini C."/>
            <person name="Frati F."/>
        </authorList>
    </citation>
    <scope>NUCLEOTIDE SEQUENCE [LARGE SCALE GENOMIC DNA]</scope>
</reference>
<keyword evidence="3" id="KW-0206">Cytoskeleton</keyword>
<evidence type="ECO:0000256" key="4">
    <source>
        <dbReference type="ARBA" id="ARBA00023273"/>
    </source>
</evidence>
<evidence type="ECO:0000313" key="7">
    <source>
        <dbReference type="EMBL" id="CAL8127192.1"/>
    </source>
</evidence>
<evidence type="ECO:0000256" key="3">
    <source>
        <dbReference type="ARBA" id="ARBA00023212"/>
    </source>
</evidence>
<dbReference type="Gene3D" id="3.30.70.141">
    <property type="entry name" value="Nucleoside diphosphate kinase-like domain"/>
    <property type="match status" value="2"/>
</dbReference>